<proteinExistence type="predicted"/>
<reference evidence="1 2" key="1">
    <citation type="submission" date="2020-10" db="EMBL/GenBank/DDBJ databases">
        <authorList>
            <person name="Mohd Rani F."/>
        </authorList>
    </citation>
    <scope>NUCLEOTIDE SEQUENCE [LARGE SCALE GENOMIC DNA]</scope>
    <source>
        <strain evidence="1 2">AC1583</strain>
    </source>
</reference>
<reference evidence="2" key="2">
    <citation type="submission" date="2023-07" db="EMBL/GenBank/DDBJ databases">
        <title>Acinetobacter oleivorans assembled AC1583.</title>
        <authorList>
            <person name="Yeo C.C."/>
        </authorList>
    </citation>
    <scope>NUCLEOTIDE SEQUENCE [LARGE SCALE GENOMIC DNA]</scope>
    <source>
        <strain evidence="2">AC1583</strain>
    </source>
</reference>
<protein>
    <submittedName>
        <fullName evidence="1">Uncharacterized protein</fullName>
    </submittedName>
</protein>
<comment type="caution">
    <text evidence="1">The sequence shown here is derived from an EMBL/GenBank/DDBJ whole genome shotgun (WGS) entry which is preliminary data.</text>
</comment>
<sequence>MSSNRITAAEVQNLAENSVPLSTDSILDDVYKDIRITPNSGYVAKFVSKNRITLEELKTLEPVLKADGYAVEAVDHSPSFYRLDVKWQVK</sequence>
<evidence type="ECO:0000313" key="1">
    <source>
        <dbReference type="EMBL" id="MBE2165354.1"/>
    </source>
</evidence>
<name>A0ABR9NKC9_9GAMM</name>
<dbReference type="EMBL" id="JADAZL010000006">
    <property type="protein sequence ID" value="MBE2165354.1"/>
    <property type="molecule type" value="Genomic_DNA"/>
</dbReference>
<keyword evidence="2" id="KW-1185">Reference proteome</keyword>
<organism evidence="1 2">
    <name type="scientific">Acinetobacter oleivorans</name>
    <dbReference type="NCBI Taxonomy" id="1148157"/>
    <lineage>
        <taxon>Bacteria</taxon>
        <taxon>Pseudomonadati</taxon>
        <taxon>Pseudomonadota</taxon>
        <taxon>Gammaproteobacteria</taxon>
        <taxon>Moraxellales</taxon>
        <taxon>Moraxellaceae</taxon>
        <taxon>Acinetobacter</taxon>
    </lineage>
</organism>
<dbReference type="RefSeq" id="WP_192834505.1">
    <property type="nucleotide sequence ID" value="NZ_JADAZL010000006.1"/>
</dbReference>
<dbReference type="Proteomes" id="UP000619170">
    <property type="component" value="Unassembled WGS sequence"/>
</dbReference>
<gene>
    <name evidence="1" type="ORF">IIQ43_12550</name>
</gene>
<evidence type="ECO:0000313" key="2">
    <source>
        <dbReference type="Proteomes" id="UP000619170"/>
    </source>
</evidence>
<accession>A0ABR9NKC9</accession>